<feature type="domain" description="Methylated-DNA-[protein]-cysteine S-methyltransferase DNA binding" evidence="9">
    <location>
        <begin position="78"/>
        <end position="158"/>
    </location>
</feature>
<dbReference type="InterPro" id="IPR008332">
    <property type="entry name" value="MethylG_MeTrfase_N"/>
</dbReference>
<dbReference type="PANTHER" id="PTHR10815">
    <property type="entry name" value="METHYLATED-DNA--PROTEIN-CYSTEINE METHYLTRANSFERASE"/>
    <property type="match status" value="1"/>
</dbReference>
<dbReference type="InterPro" id="IPR014048">
    <property type="entry name" value="MethylDNA_cys_MeTrfase_DNA-bd"/>
</dbReference>
<feature type="domain" description="Methylguanine DNA methyltransferase ribonuclease-like" evidence="10">
    <location>
        <begin position="9"/>
        <end position="74"/>
    </location>
</feature>
<dbReference type="EMBL" id="JACSQJ010000001">
    <property type="protein sequence ID" value="MBD7987200.1"/>
    <property type="molecule type" value="Genomic_DNA"/>
</dbReference>
<comment type="catalytic activity">
    <reaction evidence="1 8">
        <text>a 4-O-methyl-thymidine in DNA + L-cysteinyl-[protein] = a thymidine in DNA + S-methyl-L-cysteinyl-[protein]</text>
        <dbReference type="Rhea" id="RHEA:53428"/>
        <dbReference type="Rhea" id="RHEA-COMP:10131"/>
        <dbReference type="Rhea" id="RHEA-COMP:10132"/>
        <dbReference type="Rhea" id="RHEA-COMP:13555"/>
        <dbReference type="Rhea" id="RHEA-COMP:13556"/>
        <dbReference type="ChEBI" id="CHEBI:29950"/>
        <dbReference type="ChEBI" id="CHEBI:82612"/>
        <dbReference type="ChEBI" id="CHEBI:137386"/>
        <dbReference type="ChEBI" id="CHEBI:137387"/>
        <dbReference type="EC" id="2.1.1.63"/>
    </reaction>
</comment>
<evidence type="ECO:0000259" key="10">
    <source>
        <dbReference type="Pfam" id="PF02870"/>
    </source>
</evidence>
<evidence type="ECO:0000256" key="1">
    <source>
        <dbReference type="ARBA" id="ARBA00001286"/>
    </source>
</evidence>
<dbReference type="NCBIfam" id="TIGR00589">
    <property type="entry name" value="ogt"/>
    <property type="match status" value="1"/>
</dbReference>
<evidence type="ECO:0000313" key="12">
    <source>
        <dbReference type="Proteomes" id="UP000647183"/>
    </source>
</evidence>
<accession>A0ABR8UGP7</accession>
<comment type="function">
    <text evidence="8">Involved in the cellular defense against the biological effects of O6-methylguanine (O6-MeG) and O4-methylthymine (O4-MeT) in DNA. Repairs the methylated nucleobase in DNA by stoichiometrically transferring the methyl group to a cysteine residue in the enzyme. This is a suicide reaction: the enzyme is irreversibly inactivated.</text>
</comment>
<name>A0ABR8UGP7_9GAMM</name>
<keyword evidence="3 8" id="KW-0489">Methyltransferase</keyword>
<dbReference type="HAMAP" id="MF_00772">
    <property type="entry name" value="OGT"/>
    <property type="match status" value="1"/>
</dbReference>
<keyword evidence="12" id="KW-1185">Reference proteome</keyword>
<comment type="caution">
    <text evidence="11">The sequence shown here is derived from an EMBL/GenBank/DDBJ whole genome shotgun (WGS) entry which is preliminary data.</text>
</comment>
<comment type="subcellular location">
    <subcellularLocation>
        <location evidence="8">Cytoplasm</location>
    </subcellularLocation>
</comment>
<dbReference type="EC" id="2.1.1.63" evidence="8"/>
<dbReference type="InterPro" id="IPR036388">
    <property type="entry name" value="WH-like_DNA-bd_sf"/>
</dbReference>
<dbReference type="GO" id="GO:0003908">
    <property type="term" value="F:methylated-DNA-[protein]-cysteine S-methyltransferase activity"/>
    <property type="evidence" value="ECO:0007669"/>
    <property type="project" value="UniProtKB-EC"/>
</dbReference>
<dbReference type="SUPFAM" id="SSF53155">
    <property type="entry name" value="Methylated DNA-protein cysteine methyltransferase domain"/>
    <property type="match status" value="1"/>
</dbReference>
<organism evidence="11 12">
    <name type="scientific">Luteimonas colneyensis</name>
    <dbReference type="NCBI Taxonomy" id="2762230"/>
    <lineage>
        <taxon>Bacteria</taxon>
        <taxon>Pseudomonadati</taxon>
        <taxon>Pseudomonadota</taxon>
        <taxon>Gammaproteobacteria</taxon>
        <taxon>Lysobacterales</taxon>
        <taxon>Lysobacteraceae</taxon>
        <taxon>Luteimonas</taxon>
    </lineage>
</organism>
<evidence type="ECO:0000256" key="3">
    <source>
        <dbReference type="ARBA" id="ARBA00022603"/>
    </source>
</evidence>
<evidence type="ECO:0000259" key="9">
    <source>
        <dbReference type="Pfam" id="PF01035"/>
    </source>
</evidence>
<evidence type="ECO:0000256" key="5">
    <source>
        <dbReference type="ARBA" id="ARBA00022763"/>
    </source>
</evidence>
<comment type="similarity">
    <text evidence="8">Belongs to the MGMT family.</text>
</comment>
<dbReference type="Proteomes" id="UP000647183">
    <property type="component" value="Unassembled WGS sequence"/>
</dbReference>
<dbReference type="InterPro" id="IPR036631">
    <property type="entry name" value="MGMT_N_sf"/>
</dbReference>
<dbReference type="Pfam" id="PF01035">
    <property type="entry name" value="DNA_binding_1"/>
    <property type="match status" value="1"/>
</dbReference>
<comment type="miscellaneous">
    <text evidence="8">This enzyme catalyzes only one turnover and therefore is not strictly catalytic. According to one definition, an enzyme is a biocatalyst that acts repeatedly and over many reaction cycles.</text>
</comment>
<keyword evidence="6 8" id="KW-0234">DNA repair</keyword>
<evidence type="ECO:0000313" key="11">
    <source>
        <dbReference type="EMBL" id="MBD7987200.1"/>
    </source>
</evidence>
<reference evidence="11 12" key="1">
    <citation type="submission" date="2020-08" db="EMBL/GenBank/DDBJ databases">
        <title>A Genomic Blueprint of the Chicken Gut Microbiome.</title>
        <authorList>
            <person name="Gilroy R."/>
            <person name="Ravi A."/>
            <person name="Getino M."/>
            <person name="Pursley I."/>
            <person name="Horton D.L."/>
            <person name="Alikhan N.-F."/>
            <person name="Baker D."/>
            <person name="Gharbi K."/>
            <person name="Hall N."/>
            <person name="Watson M."/>
            <person name="Adriaenssens E.M."/>
            <person name="Foster-Nyarko E."/>
            <person name="Jarju S."/>
            <person name="Secka A."/>
            <person name="Antonio M."/>
            <person name="Oren A."/>
            <person name="Chaudhuri R."/>
            <person name="La Ragione R.M."/>
            <person name="Hildebrand F."/>
            <person name="Pallen M.J."/>
        </authorList>
    </citation>
    <scope>NUCLEOTIDE SEQUENCE [LARGE SCALE GENOMIC DNA]</scope>
    <source>
        <strain evidence="11 12">Sa2BVA3</strain>
    </source>
</reference>
<dbReference type="Pfam" id="PF02870">
    <property type="entry name" value="Methyltransf_1N"/>
    <property type="match status" value="1"/>
</dbReference>
<dbReference type="Gene3D" id="3.30.160.70">
    <property type="entry name" value="Methylated DNA-protein cysteine methyltransferase domain"/>
    <property type="match status" value="1"/>
</dbReference>
<keyword evidence="4 8" id="KW-0808">Transferase</keyword>
<dbReference type="InterPro" id="IPR001497">
    <property type="entry name" value="MethylDNA_cys_MeTrfase_AS"/>
</dbReference>
<evidence type="ECO:0000256" key="7">
    <source>
        <dbReference type="ARBA" id="ARBA00049348"/>
    </source>
</evidence>
<keyword evidence="5 8" id="KW-0227">DNA damage</keyword>
<evidence type="ECO:0000256" key="4">
    <source>
        <dbReference type="ARBA" id="ARBA00022679"/>
    </source>
</evidence>
<dbReference type="InterPro" id="IPR023546">
    <property type="entry name" value="MGMT"/>
</dbReference>
<gene>
    <name evidence="11" type="ORF">H9645_04090</name>
</gene>
<dbReference type="InterPro" id="IPR036217">
    <property type="entry name" value="MethylDNA_cys_MeTrfase_DNAb"/>
</dbReference>
<keyword evidence="2 8" id="KW-0963">Cytoplasm</keyword>
<dbReference type="RefSeq" id="WP_191728404.1">
    <property type="nucleotide sequence ID" value="NZ_JACSQJ010000001.1"/>
</dbReference>
<evidence type="ECO:0000256" key="8">
    <source>
        <dbReference type="HAMAP-Rule" id="MF_00772"/>
    </source>
</evidence>
<dbReference type="Gene3D" id="1.10.10.10">
    <property type="entry name" value="Winged helix-like DNA-binding domain superfamily/Winged helix DNA-binding domain"/>
    <property type="match status" value="1"/>
</dbReference>
<dbReference type="PROSITE" id="PS00374">
    <property type="entry name" value="MGMT"/>
    <property type="match status" value="1"/>
</dbReference>
<dbReference type="PANTHER" id="PTHR10815:SF5">
    <property type="entry name" value="METHYLATED-DNA--PROTEIN-CYSTEINE METHYLTRANSFERASE"/>
    <property type="match status" value="1"/>
</dbReference>
<evidence type="ECO:0000256" key="6">
    <source>
        <dbReference type="ARBA" id="ARBA00023204"/>
    </source>
</evidence>
<sequence>MGSIRFMHMPTPIGVLTLAADDDGLRRIDFPPPRTPPAGEDWTEGDSEVLRETRCQLEDYFAGERRDFDLPLSPDGTEFQREVWLTLAHIPYGETWSYRDLAQRIGRPSATRAVGAANGRNPLPIVLPCHRVIGADGSLTGFGGGLPTKAFLLRLEGALPGGTGPLFQA</sequence>
<protein>
    <recommendedName>
        <fullName evidence="8">Methylated-DNA--protein-cysteine methyltransferase</fullName>
        <ecNumber evidence="8">2.1.1.63</ecNumber>
    </recommendedName>
    <alternativeName>
        <fullName evidence="8">6-O-methylguanine-DNA methyltransferase</fullName>
        <shortName evidence="8">MGMT</shortName>
    </alternativeName>
    <alternativeName>
        <fullName evidence="8">O-6-methylguanine-DNA-alkyltransferase</fullName>
    </alternativeName>
</protein>
<evidence type="ECO:0000256" key="2">
    <source>
        <dbReference type="ARBA" id="ARBA00022490"/>
    </source>
</evidence>
<proteinExistence type="inferred from homology"/>
<dbReference type="SUPFAM" id="SSF46767">
    <property type="entry name" value="Methylated DNA-protein cysteine methyltransferase, C-terminal domain"/>
    <property type="match status" value="1"/>
</dbReference>
<comment type="catalytic activity">
    <reaction evidence="7 8">
        <text>a 6-O-methyl-2'-deoxyguanosine in DNA + L-cysteinyl-[protein] = S-methyl-L-cysteinyl-[protein] + a 2'-deoxyguanosine in DNA</text>
        <dbReference type="Rhea" id="RHEA:24000"/>
        <dbReference type="Rhea" id="RHEA-COMP:10131"/>
        <dbReference type="Rhea" id="RHEA-COMP:10132"/>
        <dbReference type="Rhea" id="RHEA-COMP:11367"/>
        <dbReference type="Rhea" id="RHEA-COMP:11368"/>
        <dbReference type="ChEBI" id="CHEBI:29950"/>
        <dbReference type="ChEBI" id="CHEBI:82612"/>
        <dbReference type="ChEBI" id="CHEBI:85445"/>
        <dbReference type="ChEBI" id="CHEBI:85448"/>
        <dbReference type="EC" id="2.1.1.63"/>
    </reaction>
</comment>
<feature type="active site" description="Nucleophile; methyl group acceptor" evidence="8">
    <location>
        <position position="129"/>
    </location>
</feature>
<dbReference type="GO" id="GO:0032259">
    <property type="term" value="P:methylation"/>
    <property type="evidence" value="ECO:0007669"/>
    <property type="project" value="UniProtKB-KW"/>
</dbReference>
<dbReference type="CDD" id="cd06445">
    <property type="entry name" value="ATase"/>
    <property type="match status" value="1"/>
</dbReference>